<evidence type="ECO:0000256" key="9">
    <source>
        <dbReference type="ARBA" id="ARBA00022553"/>
    </source>
</evidence>
<dbReference type="Proteomes" id="UP000006038">
    <property type="component" value="Chromosome 11"/>
</dbReference>
<dbReference type="Pfam" id="PF00069">
    <property type="entry name" value="Pkinase"/>
    <property type="match status" value="1"/>
</dbReference>
<keyword evidence="8" id="KW-0723">Serine/threonine-protein kinase</keyword>
<dbReference type="GO" id="GO:0005524">
    <property type="term" value="F:ATP binding"/>
    <property type="evidence" value="ECO:0007669"/>
    <property type="project" value="UniProtKB-UniRule"/>
</dbReference>
<dbReference type="SMART" id="SM00369">
    <property type="entry name" value="LRR_TYP"/>
    <property type="match status" value="9"/>
</dbReference>
<keyword evidence="18 28" id="KW-0067">ATP-binding</keyword>
<keyword evidence="11" id="KW-0808">Transferase</keyword>
<dbReference type="SUPFAM" id="SSF56112">
    <property type="entry name" value="Protein kinase-like (PK-like)"/>
    <property type="match status" value="1"/>
</dbReference>
<dbReference type="EC" id="2.7.11.1" evidence="6"/>
<dbReference type="OrthoDB" id="5789657at2759"/>
<evidence type="ECO:0000256" key="27">
    <source>
        <dbReference type="ARBA" id="ARBA00072040"/>
    </source>
</evidence>
<evidence type="ECO:0000256" key="7">
    <source>
        <dbReference type="ARBA" id="ARBA00022475"/>
    </source>
</evidence>
<evidence type="ECO:0000256" key="13">
    <source>
        <dbReference type="ARBA" id="ARBA00022729"/>
    </source>
</evidence>
<comment type="subcellular location">
    <subcellularLocation>
        <location evidence="3">Cell membrane</location>
        <topology evidence="3">Single-pass type I membrane protein</topology>
    </subcellularLocation>
    <subcellularLocation>
        <location evidence="4">Endoplasmic reticulum membrane</location>
        <topology evidence="4">Single-pass membrane protein</topology>
    </subcellularLocation>
</comment>
<reference evidence="32" key="2">
    <citation type="submission" date="2013-04" db="UniProtKB">
        <authorList>
            <consortium name="EnsemblPlants"/>
        </authorList>
    </citation>
    <scope>IDENTIFICATION</scope>
</reference>
<dbReference type="Pfam" id="PF13855">
    <property type="entry name" value="LRR_8"/>
    <property type="match status" value="2"/>
</dbReference>
<keyword evidence="21" id="KW-0675">Receptor</keyword>
<keyword evidence="7" id="KW-1003">Cell membrane</keyword>
<dbReference type="Pfam" id="PF00560">
    <property type="entry name" value="LRR_1"/>
    <property type="match status" value="7"/>
</dbReference>
<dbReference type="InterPro" id="IPR008271">
    <property type="entry name" value="Ser/Thr_kinase_AS"/>
</dbReference>
<evidence type="ECO:0000256" key="1">
    <source>
        <dbReference type="ARBA" id="ARBA00001936"/>
    </source>
</evidence>
<dbReference type="GO" id="GO:0005886">
    <property type="term" value="C:plasma membrane"/>
    <property type="evidence" value="ECO:0007669"/>
    <property type="project" value="UniProtKB-SubCell"/>
</dbReference>
<dbReference type="Gene3D" id="3.30.200.20">
    <property type="entry name" value="Phosphorylase Kinase, domain 1"/>
    <property type="match status" value="1"/>
</dbReference>
<keyword evidence="14" id="KW-0677">Repeat</keyword>
<dbReference type="EnsemblPlants" id="OB11G25280.1">
    <property type="protein sequence ID" value="OB11G25280.1"/>
    <property type="gene ID" value="OB11G25280"/>
</dbReference>
<comment type="catalytic activity">
    <reaction evidence="23">
        <text>L-threonyl-[protein] + ATP = O-phospho-L-threonyl-[protein] + ADP + H(+)</text>
        <dbReference type="Rhea" id="RHEA:46608"/>
        <dbReference type="Rhea" id="RHEA-COMP:11060"/>
        <dbReference type="Rhea" id="RHEA-COMP:11605"/>
        <dbReference type="ChEBI" id="CHEBI:15378"/>
        <dbReference type="ChEBI" id="CHEBI:30013"/>
        <dbReference type="ChEBI" id="CHEBI:30616"/>
        <dbReference type="ChEBI" id="CHEBI:61977"/>
        <dbReference type="ChEBI" id="CHEBI:456216"/>
        <dbReference type="EC" id="2.7.11.1"/>
    </reaction>
</comment>
<evidence type="ECO:0000256" key="8">
    <source>
        <dbReference type="ARBA" id="ARBA00022527"/>
    </source>
</evidence>
<feature type="binding site" evidence="28">
    <location>
        <position position="866"/>
    </location>
    <ligand>
        <name>ATP</name>
        <dbReference type="ChEBI" id="CHEBI:30616"/>
    </ligand>
</feature>
<keyword evidence="16" id="KW-0418">Kinase</keyword>
<evidence type="ECO:0000256" key="25">
    <source>
        <dbReference type="ARBA" id="ARBA00054320"/>
    </source>
</evidence>
<evidence type="ECO:0000256" key="5">
    <source>
        <dbReference type="ARBA" id="ARBA00008684"/>
    </source>
</evidence>
<evidence type="ECO:0000256" key="29">
    <source>
        <dbReference type="SAM" id="Phobius"/>
    </source>
</evidence>
<evidence type="ECO:0000256" key="15">
    <source>
        <dbReference type="ARBA" id="ARBA00022741"/>
    </source>
</evidence>
<accession>J3N9P2</accession>
<evidence type="ECO:0000256" key="23">
    <source>
        <dbReference type="ARBA" id="ARBA00047899"/>
    </source>
</evidence>
<evidence type="ECO:0000256" key="6">
    <source>
        <dbReference type="ARBA" id="ARBA00012513"/>
    </source>
</evidence>
<reference evidence="32" key="1">
    <citation type="journal article" date="2013" name="Nat. Commun.">
        <title>Whole-genome sequencing of Oryza brachyantha reveals mechanisms underlying Oryza genome evolution.</title>
        <authorList>
            <person name="Chen J."/>
            <person name="Huang Q."/>
            <person name="Gao D."/>
            <person name="Wang J."/>
            <person name="Lang Y."/>
            <person name="Liu T."/>
            <person name="Li B."/>
            <person name="Bai Z."/>
            <person name="Luis Goicoechea J."/>
            <person name="Liang C."/>
            <person name="Chen C."/>
            <person name="Zhang W."/>
            <person name="Sun S."/>
            <person name="Liao Y."/>
            <person name="Zhang X."/>
            <person name="Yang L."/>
            <person name="Song C."/>
            <person name="Wang M."/>
            <person name="Shi J."/>
            <person name="Liu G."/>
            <person name="Liu J."/>
            <person name="Zhou H."/>
            <person name="Zhou W."/>
            <person name="Yu Q."/>
            <person name="An N."/>
            <person name="Chen Y."/>
            <person name="Cai Q."/>
            <person name="Wang B."/>
            <person name="Liu B."/>
            <person name="Min J."/>
            <person name="Huang Y."/>
            <person name="Wu H."/>
            <person name="Li Z."/>
            <person name="Zhang Y."/>
            <person name="Yin Y."/>
            <person name="Song W."/>
            <person name="Jiang J."/>
            <person name="Jackson S.A."/>
            <person name="Wing R.A."/>
            <person name="Wang J."/>
            <person name="Chen M."/>
        </authorList>
    </citation>
    <scope>NUCLEOTIDE SEQUENCE [LARGE SCALE GENOMIC DNA]</scope>
    <source>
        <strain evidence="32">cv. IRGC 101232</strain>
    </source>
</reference>
<dbReference type="InterPro" id="IPR011009">
    <property type="entry name" value="Kinase-like_dom_sf"/>
</dbReference>
<evidence type="ECO:0000256" key="3">
    <source>
        <dbReference type="ARBA" id="ARBA00004251"/>
    </source>
</evidence>
<dbReference type="FunFam" id="1.10.510.10:FF:000358">
    <property type="entry name" value="Putative leucine-rich repeat receptor-like serine/threonine-protein kinase"/>
    <property type="match status" value="1"/>
</dbReference>
<feature type="signal peptide" evidence="30">
    <location>
        <begin position="1"/>
        <end position="34"/>
    </location>
</feature>
<dbReference type="GO" id="GO:0005789">
    <property type="term" value="C:endoplasmic reticulum membrane"/>
    <property type="evidence" value="ECO:0007669"/>
    <property type="project" value="UniProtKB-SubCell"/>
</dbReference>
<comment type="cofactor">
    <cofactor evidence="1">
        <name>Mn(2+)</name>
        <dbReference type="ChEBI" id="CHEBI:29035"/>
    </cofactor>
</comment>
<dbReference type="HOGENOM" id="CLU_000288_22_0_1"/>
<dbReference type="OMA" id="HTLGECL"/>
<evidence type="ECO:0000313" key="33">
    <source>
        <dbReference type="Proteomes" id="UP000006038"/>
    </source>
</evidence>
<dbReference type="PROSITE" id="PS50011">
    <property type="entry name" value="PROTEIN_KINASE_DOM"/>
    <property type="match status" value="1"/>
</dbReference>
<keyword evidence="20 29" id="KW-0472">Membrane</keyword>
<evidence type="ECO:0000256" key="14">
    <source>
        <dbReference type="ARBA" id="ARBA00022737"/>
    </source>
</evidence>
<dbReference type="PROSITE" id="PS00108">
    <property type="entry name" value="PROTEIN_KINASE_ST"/>
    <property type="match status" value="1"/>
</dbReference>
<evidence type="ECO:0000256" key="28">
    <source>
        <dbReference type="PROSITE-ProRule" id="PRU10141"/>
    </source>
</evidence>
<dbReference type="InterPro" id="IPR017441">
    <property type="entry name" value="Protein_kinase_ATP_BS"/>
</dbReference>
<proteinExistence type="inferred from homology"/>
<dbReference type="PANTHER" id="PTHR48056">
    <property type="entry name" value="LRR RECEPTOR-LIKE SERINE/THREONINE-PROTEIN KINASE-RELATED"/>
    <property type="match status" value="1"/>
</dbReference>
<evidence type="ECO:0000256" key="11">
    <source>
        <dbReference type="ARBA" id="ARBA00022679"/>
    </source>
</evidence>
<dbReference type="FunFam" id="3.30.200.20:FF:000432">
    <property type="entry name" value="LRR receptor-like serine/threonine-protein kinase EFR"/>
    <property type="match status" value="1"/>
</dbReference>
<dbReference type="FunFam" id="3.80.10.10:FF:000041">
    <property type="entry name" value="LRR receptor-like serine/threonine-protein kinase ERECTA"/>
    <property type="match status" value="1"/>
</dbReference>
<dbReference type="GO" id="GO:0033612">
    <property type="term" value="F:receptor serine/threonine kinase binding"/>
    <property type="evidence" value="ECO:0007669"/>
    <property type="project" value="TreeGrafter"/>
</dbReference>
<evidence type="ECO:0000256" key="16">
    <source>
        <dbReference type="ARBA" id="ARBA00022777"/>
    </source>
</evidence>
<evidence type="ECO:0000256" key="20">
    <source>
        <dbReference type="ARBA" id="ARBA00023136"/>
    </source>
</evidence>
<dbReference type="SMART" id="SM00220">
    <property type="entry name" value="S_TKc"/>
    <property type="match status" value="1"/>
</dbReference>
<keyword evidence="13 30" id="KW-0732">Signal</keyword>
<feature type="domain" description="Protein kinase" evidence="31">
    <location>
        <begin position="837"/>
        <end position="1139"/>
    </location>
</feature>
<keyword evidence="10" id="KW-0433">Leucine-rich repeat</keyword>
<evidence type="ECO:0000256" key="18">
    <source>
        <dbReference type="ARBA" id="ARBA00022840"/>
    </source>
</evidence>
<keyword evidence="17" id="KW-0256">Endoplasmic reticulum</keyword>
<keyword evidence="9" id="KW-0597">Phosphoprotein</keyword>
<dbReference type="AlphaFoldDB" id="J3N9P2"/>
<comment type="similarity">
    <text evidence="5">Belongs to the protein kinase superfamily. Ser/Thr protein kinase family.</text>
</comment>
<evidence type="ECO:0000256" key="22">
    <source>
        <dbReference type="ARBA" id="ARBA00023180"/>
    </source>
</evidence>
<dbReference type="Gene3D" id="1.10.510.10">
    <property type="entry name" value="Transferase(Phosphotransferase) domain 1"/>
    <property type="match status" value="1"/>
</dbReference>
<keyword evidence="15 28" id="KW-0547">Nucleotide-binding</keyword>
<evidence type="ECO:0000256" key="26">
    <source>
        <dbReference type="ARBA" id="ARBA00056628"/>
    </source>
</evidence>
<dbReference type="PANTHER" id="PTHR48056:SF83">
    <property type="entry name" value="LRR RECEPTOR-LIKE SERINE_THREONINE-PROTEIN KINASE FLS2"/>
    <property type="match status" value="1"/>
</dbReference>
<evidence type="ECO:0000313" key="32">
    <source>
        <dbReference type="EnsemblPlants" id="OB11G25280.1"/>
    </source>
</evidence>
<comment type="function">
    <text evidence="26">The processed protein kinase Xa21 chain released by protein cleavage after X.oryzae pv. oryzae protein Ax21 detection translocates into the nucleus where it can bind and regulate WRKY62, a transcription factor. Confers resistance to the bacterial pathogen X.oryzae pv. oryzae (Xoo).</text>
</comment>
<evidence type="ECO:0000256" key="24">
    <source>
        <dbReference type="ARBA" id="ARBA00048679"/>
    </source>
</evidence>
<comment type="catalytic activity">
    <reaction evidence="24">
        <text>L-seryl-[protein] + ATP = O-phospho-L-seryl-[protein] + ADP + H(+)</text>
        <dbReference type="Rhea" id="RHEA:17989"/>
        <dbReference type="Rhea" id="RHEA-COMP:9863"/>
        <dbReference type="Rhea" id="RHEA-COMP:11604"/>
        <dbReference type="ChEBI" id="CHEBI:15378"/>
        <dbReference type="ChEBI" id="CHEBI:29999"/>
        <dbReference type="ChEBI" id="CHEBI:30616"/>
        <dbReference type="ChEBI" id="CHEBI:83421"/>
        <dbReference type="ChEBI" id="CHEBI:456216"/>
        <dbReference type="EC" id="2.7.11.1"/>
    </reaction>
</comment>
<name>J3N9P2_ORYBR</name>
<keyword evidence="33" id="KW-1185">Reference proteome</keyword>
<dbReference type="InterPro" id="IPR001611">
    <property type="entry name" value="Leu-rich_rpt"/>
</dbReference>
<dbReference type="Pfam" id="PF08263">
    <property type="entry name" value="LRRNT_2"/>
    <property type="match status" value="1"/>
</dbReference>
<evidence type="ECO:0000256" key="2">
    <source>
        <dbReference type="ARBA" id="ARBA00001946"/>
    </source>
</evidence>
<evidence type="ECO:0000256" key="21">
    <source>
        <dbReference type="ARBA" id="ARBA00023170"/>
    </source>
</evidence>
<dbReference type="InterPro" id="IPR013210">
    <property type="entry name" value="LRR_N_plant-typ"/>
</dbReference>
<feature type="chain" id="PRO_5003774992" description="Receptor kinase-like protein Xa21" evidence="30">
    <location>
        <begin position="35"/>
        <end position="1144"/>
    </location>
</feature>
<dbReference type="eggNOG" id="ENOG502QPYS">
    <property type="taxonomic scope" value="Eukaryota"/>
</dbReference>
<dbReference type="InterPro" id="IPR032675">
    <property type="entry name" value="LRR_dom_sf"/>
</dbReference>
<dbReference type="PROSITE" id="PS00107">
    <property type="entry name" value="PROTEIN_KINASE_ATP"/>
    <property type="match status" value="1"/>
</dbReference>
<dbReference type="InterPro" id="IPR050647">
    <property type="entry name" value="Plant_LRR-RLKs"/>
</dbReference>
<keyword evidence="19 29" id="KW-1133">Transmembrane helix</keyword>
<evidence type="ECO:0000256" key="10">
    <source>
        <dbReference type="ARBA" id="ARBA00022614"/>
    </source>
</evidence>
<sequence length="1144" mass="124371">MVASAEPQDTLSVLPSLTLFFLILVSSCPCSVSSLPASRVHNTSESDRQALLCLRSALHDPHGALDSWREESLAFCDWHGVTCSSSRRAARVVAIHLESLNLTGQIPSCIARLSFLTTMSMSDNQFNGHIPSEIGRLTQLRNLSLSMNLITGVIPDTVSSCTRLEVIDLSGNSIEGEIPASLAQCPLLQEIVLSNNNLSGTMPSEIGSLLHLKYLFLLSNRLEGSIPESLGSGTSLSMVVLGNNNLTGGIPPVLANSSSLTHLDLWMNKLGGVIPSSLFNSSSLVTLDLSSNEFSEWSIPSATLITSKLQTVILADNKLSGVIPATLGNLSSLSSLLLAKNYLHGNIPESLTRIQYLEELDLAYNSLTGTVPPSLYTISTLTYLGLGVNHLSGEIPINIGYTLPNIQTLVLEGNNFHGTLPASLVHAVNLQVLEIRDNVFTGVVPSFWALQNLTQLDLGANLFESVDWSSLSSEINSTKLEAIYLDNNKLHGIIPSCIGNLPRSLQMLFLTKNRISGTIPSEIAKLTNLTVLHLSENLISGDIPETLGNLVNLFVLGLSHNKLSSKIPRSIGKMGKLGEVYLQENNLSGAIPSSLQSCRNLVMLNLSCNALNGSIPPELLSISSLSKGLDLSYNKLTGPIPSEIGSLINLDLLDMSNNQLSGKIPHTLGECLHLESLQLDANFLDGSIPESFMSLRGISLMDLSRNNLYGEIPNFLENFTSLQLLNLSFNNLEGIVPTYGVFSNSSTVFVQGNKNLCTESPRLQLPVCASTPSKIKKKSYLTLIALPLASVATVIILLCLAAILHKKRIKLGKQIDQSLHELKKFTYAEIAEATNEFSSDNLVGSGAFGVVYKARFKFDAQEVAVKVFKLDEIGASNNFLAECEVLRNTRHRNLMKVVSLCSTFDPMGNEFKALILEYMANGNLESWLHPKTQKHGQRRSLSLGSIILIARDIAAALDYLHNWCTPPFVHCDLKPSNVLLDEDMGAHVSDFGLAKIICNHSSARLNSLSSIAGPRGSVGYIAPEYGMGCEISSAGDVYSYGVILLEMLTGKHPTDDMFKDGLNIHRLVEDAYPHNVVDILDTRFTPCYRLEDRDDVISGMERSIIQMLKIGLECSSESPKDRPLIQDVYAEIIKIKETFSALCS</sequence>
<dbReference type="GO" id="GO:0004674">
    <property type="term" value="F:protein serine/threonine kinase activity"/>
    <property type="evidence" value="ECO:0007669"/>
    <property type="project" value="UniProtKB-KW"/>
</dbReference>
<evidence type="ECO:0000256" key="19">
    <source>
        <dbReference type="ARBA" id="ARBA00022989"/>
    </source>
</evidence>
<evidence type="ECO:0000256" key="4">
    <source>
        <dbReference type="ARBA" id="ARBA00004389"/>
    </source>
</evidence>
<protein>
    <recommendedName>
        <fullName evidence="27">Receptor kinase-like protein Xa21</fullName>
        <ecNumber evidence="6">2.7.11.1</ecNumber>
    </recommendedName>
</protein>
<evidence type="ECO:0000256" key="17">
    <source>
        <dbReference type="ARBA" id="ARBA00022824"/>
    </source>
</evidence>
<comment type="cofactor">
    <cofactor evidence="2">
        <name>Mg(2+)</name>
        <dbReference type="ChEBI" id="CHEBI:18420"/>
    </cofactor>
</comment>
<dbReference type="FunFam" id="3.80.10.10:FF:001158">
    <property type="entry name" value="Leucine-rich repeat protein kinase family protein"/>
    <property type="match status" value="1"/>
</dbReference>
<dbReference type="FunFam" id="3.80.10.10:FF:000288">
    <property type="entry name" value="LRR receptor-like serine/threonine-protein kinase EFR"/>
    <property type="match status" value="1"/>
</dbReference>
<evidence type="ECO:0000259" key="31">
    <source>
        <dbReference type="PROSITE" id="PS50011"/>
    </source>
</evidence>
<evidence type="ECO:0000256" key="30">
    <source>
        <dbReference type="SAM" id="SignalP"/>
    </source>
</evidence>
<keyword evidence="22" id="KW-0325">Glycoprotein</keyword>
<keyword evidence="12 29" id="KW-0812">Transmembrane</keyword>
<dbReference type="InterPro" id="IPR000719">
    <property type="entry name" value="Prot_kinase_dom"/>
</dbReference>
<evidence type="ECO:0000256" key="12">
    <source>
        <dbReference type="ARBA" id="ARBA00022692"/>
    </source>
</evidence>
<dbReference type="FunFam" id="3.80.10.10:FF:000275">
    <property type="entry name" value="Leucine-rich repeat receptor-like protein kinase"/>
    <property type="match status" value="1"/>
</dbReference>
<dbReference type="Gene3D" id="3.80.10.10">
    <property type="entry name" value="Ribonuclease Inhibitor"/>
    <property type="match status" value="4"/>
</dbReference>
<organism evidence="32">
    <name type="scientific">Oryza brachyantha</name>
    <name type="common">malo sina</name>
    <dbReference type="NCBI Taxonomy" id="4533"/>
    <lineage>
        <taxon>Eukaryota</taxon>
        <taxon>Viridiplantae</taxon>
        <taxon>Streptophyta</taxon>
        <taxon>Embryophyta</taxon>
        <taxon>Tracheophyta</taxon>
        <taxon>Spermatophyta</taxon>
        <taxon>Magnoliopsida</taxon>
        <taxon>Liliopsida</taxon>
        <taxon>Poales</taxon>
        <taxon>Poaceae</taxon>
        <taxon>BOP clade</taxon>
        <taxon>Oryzoideae</taxon>
        <taxon>Oryzeae</taxon>
        <taxon>Oryzinae</taxon>
        <taxon>Oryza</taxon>
    </lineage>
</organism>
<dbReference type="InterPro" id="IPR003591">
    <property type="entry name" value="Leu-rich_rpt_typical-subtyp"/>
</dbReference>
<comment type="function">
    <text evidence="25">Receptor kinase that detects X.oryzae pv. oryzae protein Ax21 to promote innate immunity. Following X.oryzae pv. oryzae protein Ax21 detection, undergoes cleavage, releasing the processed protein kinase Xa21 chain.</text>
</comment>
<dbReference type="Gramene" id="OB11G25280.1">
    <property type="protein sequence ID" value="OB11G25280.1"/>
    <property type="gene ID" value="OB11G25280"/>
</dbReference>
<dbReference type="SUPFAM" id="SSF52058">
    <property type="entry name" value="L domain-like"/>
    <property type="match status" value="3"/>
</dbReference>
<feature type="transmembrane region" description="Helical" evidence="29">
    <location>
        <begin position="780"/>
        <end position="804"/>
    </location>
</feature>